<accession>A0ABT7B5P7</accession>
<reference evidence="2 3" key="1">
    <citation type="submission" date="2023-01" db="EMBL/GenBank/DDBJ databases">
        <title>Novel diversity within Roseofilum (Cyanobacteria; Desertifilaceae) from marine benthic mats with descriptions of four novel species.</title>
        <authorList>
            <person name="Wang Y."/>
            <person name="Berthold D.E."/>
            <person name="Hu J."/>
            <person name="Lefler F.W."/>
            <person name="Laughinghouse H.D. IV."/>
        </authorList>
    </citation>
    <scope>NUCLEOTIDE SEQUENCE [LARGE SCALE GENOMIC DNA]</scope>
    <source>
        <strain evidence="2 3">BLCC-M114</strain>
    </source>
</reference>
<feature type="region of interest" description="Disordered" evidence="1">
    <location>
        <begin position="1"/>
        <end position="20"/>
    </location>
</feature>
<comment type="caution">
    <text evidence="2">The sequence shown here is derived from an EMBL/GenBank/DDBJ whole genome shotgun (WGS) entry which is preliminary data.</text>
</comment>
<organism evidence="2 3">
    <name type="scientific">Roseofilum capinflatum BLCC-M114</name>
    <dbReference type="NCBI Taxonomy" id="3022440"/>
    <lineage>
        <taxon>Bacteria</taxon>
        <taxon>Bacillati</taxon>
        <taxon>Cyanobacteriota</taxon>
        <taxon>Cyanophyceae</taxon>
        <taxon>Desertifilales</taxon>
        <taxon>Desertifilaceae</taxon>
        <taxon>Roseofilum</taxon>
        <taxon>Roseofilum capinflatum</taxon>
    </lineage>
</organism>
<dbReference type="EMBL" id="JAQOSO010000031">
    <property type="protein sequence ID" value="MDJ1173856.1"/>
    <property type="molecule type" value="Genomic_DNA"/>
</dbReference>
<evidence type="ECO:0000313" key="2">
    <source>
        <dbReference type="EMBL" id="MDJ1173856.1"/>
    </source>
</evidence>
<dbReference type="Proteomes" id="UP001235849">
    <property type="component" value="Unassembled WGS sequence"/>
</dbReference>
<evidence type="ECO:0000313" key="3">
    <source>
        <dbReference type="Proteomes" id="UP001235849"/>
    </source>
</evidence>
<keyword evidence="3" id="KW-1185">Reference proteome</keyword>
<dbReference type="RefSeq" id="WP_283766201.1">
    <property type="nucleotide sequence ID" value="NZ_JAQOSO010000031.1"/>
</dbReference>
<proteinExistence type="predicted"/>
<evidence type="ECO:0000256" key="1">
    <source>
        <dbReference type="SAM" id="MobiDB-lite"/>
    </source>
</evidence>
<gene>
    <name evidence="2" type="ORF">PMG25_07090</name>
</gene>
<sequence length="49" mass="5452">MVVLWPNPAHPPLPETQNDEYIKHNPNGIVLFIYTPTMVSAALSIPLDP</sequence>
<protein>
    <submittedName>
        <fullName evidence="2">Uncharacterized protein</fullName>
    </submittedName>
</protein>
<name>A0ABT7B5P7_9CYAN</name>